<sequence length="42" mass="4893">MMQKIRVAGGDPGLPSLFPAFVVYWLYRNFLDKFMIAKETLQ</sequence>
<feature type="transmembrane region" description="Helical" evidence="1">
    <location>
        <begin position="7"/>
        <end position="27"/>
    </location>
</feature>
<dbReference type="Proteomes" id="UP001057134">
    <property type="component" value="Chromosome"/>
</dbReference>
<evidence type="ECO:0000256" key="1">
    <source>
        <dbReference type="SAM" id="Phobius"/>
    </source>
</evidence>
<gene>
    <name evidence="2" type="ORF">SK3146_04454</name>
</gene>
<keyword evidence="1" id="KW-0812">Transmembrane</keyword>
<protein>
    <submittedName>
        <fullName evidence="2">Uncharacterized protein</fullName>
    </submittedName>
</protein>
<accession>A0ABY4RRK0</accession>
<dbReference type="EMBL" id="CP027059">
    <property type="protein sequence ID" value="UQZ85171.1"/>
    <property type="molecule type" value="Genomic_DNA"/>
</dbReference>
<evidence type="ECO:0000313" key="2">
    <source>
        <dbReference type="EMBL" id="UQZ85171.1"/>
    </source>
</evidence>
<reference evidence="2" key="2">
    <citation type="journal article" date="2021" name="J Anim Sci Technol">
        <title>Complete genome sequence of Paenibacillus konkukensis sp. nov. SK3146 as a potential probiotic strain.</title>
        <authorList>
            <person name="Jung H.I."/>
            <person name="Park S."/>
            <person name="Niu K.M."/>
            <person name="Lee S.W."/>
            <person name="Kothari D."/>
            <person name="Yi K.J."/>
            <person name="Kim S.K."/>
        </authorList>
    </citation>
    <scope>NUCLEOTIDE SEQUENCE</scope>
    <source>
        <strain evidence="2">SK3146</strain>
    </source>
</reference>
<organism evidence="2 3">
    <name type="scientific">Paenibacillus konkukensis</name>
    <dbReference type="NCBI Taxonomy" id="2020716"/>
    <lineage>
        <taxon>Bacteria</taxon>
        <taxon>Bacillati</taxon>
        <taxon>Bacillota</taxon>
        <taxon>Bacilli</taxon>
        <taxon>Bacillales</taxon>
        <taxon>Paenibacillaceae</taxon>
        <taxon>Paenibacillus</taxon>
    </lineage>
</organism>
<keyword evidence="1" id="KW-1133">Transmembrane helix</keyword>
<name>A0ABY4RRK0_9BACL</name>
<keyword evidence="1" id="KW-0472">Membrane</keyword>
<keyword evidence="3" id="KW-1185">Reference proteome</keyword>
<proteinExistence type="predicted"/>
<reference evidence="2" key="1">
    <citation type="submission" date="2018-02" db="EMBL/GenBank/DDBJ databases">
        <authorList>
            <person name="Kim S.-K."/>
            <person name="Jung H.-I."/>
            <person name="Lee S.-W."/>
        </authorList>
    </citation>
    <scope>NUCLEOTIDE SEQUENCE</scope>
    <source>
        <strain evidence="2">SK3146</strain>
    </source>
</reference>
<evidence type="ECO:0000313" key="3">
    <source>
        <dbReference type="Proteomes" id="UP001057134"/>
    </source>
</evidence>